<sequence>MSIEFFGKVKDSQLWLPRQQVQLRQHFLSQIEGKAVYETLRKAGPSKSLNQVKAHFGLAVQLIRERMIELGWGIAGVEPNKEFIHEILTKCCGGVGEDGAVVRLSDMTTSQAAAFFDNIRTWSATQLNLCIPDPDPAWKEKQ</sequence>
<accession>A0A6M3JC02</accession>
<dbReference type="AlphaFoldDB" id="A0A6M3JC02"/>
<protein>
    <submittedName>
        <fullName evidence="1">Uncharacterized protein</fullName>
    </submittedName>
</protein>
<gene>
    <name evidence="2" type="ORF">MM415A00575_0021</name>
    <name evidence="1" type="ORF">MM415B00170_0028</name>
    <name evidence="3" type="ORF">TM448B00791_0005</name>
</gene>
<organism evidence="1">
    <name type="scientific">viral metagenome</name>
    <dbReference type="NCBI Taxonomy" id="1070528"/>
    <lineage>
        <taxon>unclassified sequences</taxon>
        <taxon>metagenomes</taxon>
        <taxon>organismal metagenomes</taxon>
    </lineage>
</organism>
<evidence type="ECO:0000313" key="1">
    <source>
        <dbReference type="EMBL" id="QJA67719.1"/>
    </source>
</evidence>
<evidence type="ECO:0000313" key="3">
    <source>
        <dbReference type="EMBL" id="QJH96667.1"/>
    </source>
</evidence>
<name>A0A6M3JC02_9ZZZZ</name>
<proteinExistence type="predicted"/>
<dbReference type="EMBL" id="MT141575">
    <property type="protein sequence ID" value="QJA67719.1"/>
    <property type="molecule type" value="Genomic_DNA"/>
</dbReference>
<dbReference type="EMBL" id="MT144658">
    <property type="protein sequence ID" value="QJH96667.1"/>
    <property type="molecule type" value="Genomic_DNA"/>
</dbReference>
<evidence type="ECO:0000313" key="2">
    <source>
        <dbReference type="EMBL" id="QJA81185.1"/>
    </source>
</evidence>
<dbReference type="EMBL" id="MT142450">
    <property type="protein sequence ID" value="QJA81185.1"/>
    <property type="molecule type" value="Genomic_DNA"/>
</dbReference>
<reference evidence="1" key="1">
    <citation type="submission" date="2020-03" db="EMBL/GenBank/DDBJ databases">
        <title>The deep terrestrial virosphere.</title>
        <authorList>
            <person name="Holmfeldt K."/>
            <person name="Nilsson E."/>
            <person name="Simone D."/>
            <person name="Lopez-Fernandez M."/>
            <person name="Wu X."/>
            <person name="de Brujin I."/>
            <person name="Lundin D."/>
            <person name="Andersson A."/>
            <person name="Bertilsson S."/>
            <person name="Dopson M."/>
        </authorList>
    </citation>
    <scope>NUCLEOTIDE SEQUENCE</scope>
    <source>
        <strain evidence="2">MM415A00575</strain>
        <strain evidence="1">MM415B00170</strain>
        <strain evidence="3">TM448B00791</strain>
    </source>
</reference>